<dbReference type="Pfam" id="PF00494">
    <property type="entry name" value="SQS_PSY"/>
    <property type="match status" value="1"/>
</dbReference>
<evidence type="ECO:0008006" key="2">
    <source>
        <dbReference type="Google" id="ProtNLM"/>
    </source>
</evidence>
<dbReference type="SUPFAM" id="SSF48576">
    <property type="entry name" value="Terpenoid synthases"/>
    <property type="match status" value="1"/>
</dbReference>
<protein>
    <recommendedName>
        <fullName evidence="2">Phytoene synthase</fullName>
    </recommendedName>
</protein>
<dbReference type="InterPro" id="IPR008949">
    <property type="entry name" value="Isoprenoid_synthase_dom_sf"/>
</dbReference>
<gene>
    <name evidence="1" type="ORF">MNBD_GAMMA12-1296</name>
</gene>
<sequence length="350" mass="40240">MPKNSNSDELLEKVLRPGSSFYYSTLHFNHQQRTLHAILFALFQEWMSLYDNSREPQVANTALHWWLQQIDHFSKCTTSDEPHPLLDRLAPLHKTTTLKTLICERMKSIVVTLIQNQHEHDTTESLNTFLKHTWGNLCVMSGLIPLDGNVSSEKLFDEKLANEQITEQASSARKSINRSEHSIKDQETHLAIQQQAGLLIGYYTLVKQLAGQLNAQRSPLPLAWLKAWEVTPTSLVSALQTTPKKASDSAQAIASKKIKTLLLTKIKSLLEQESITLESLLTQQTHYDLSCLTSLKVIRFESALLDLTIQQGFQIFDYRLQISPLKKFWLAWRCKYHYQKRRFRKIIANA</sequence>
<dbReference type="EMBL" id="UOFL01000018">
    <property type="protein sequence ID" value="VAW71328.1"/>
    <property type="molecule type" value="Genomic_DNA"/>
</dbReference>
<dbReference type="AlphaFoldDB" id="A0A3B0XSS8"/>
<dbReference type="Gene3D" id="1.10.600.10">
    <property type="entry name" value="Farnesyl Diphosphate Synthase"/>
    <property type="match status" value="1"/>
</dbReference>
<reference evidence="1" key="1">
    <citation type="submission" date="2018-06" db="EMBL/GenBank/DDBJ databases">
        <authorList>
            <person name="Zhirakovskaya E."/>
        </authorList>
    </citation>
    <scope>NUCLEOTIDE SEQUENCE</scope>
</reference>
<evidence type="ECO:0000313" key="1">
    <source>
        <dbReference type="EMBL" id="VAW71328.1"/>
    </source>
</evidence>
<proteinExistence type="predicted"/>
<dbReference type="InterPro" id="IPR002060">
    <property type="entry name" value="Squ/phyt_synthse"/>
</dbReference>
<organism evidence="1">
    <name type="scientific">hydrothermal vent metagenome</name>
    <dbReference type="NCBI Taxonomy" id="652676"/>
    <lineage>
        <taxon>unclassified sequences</taxon>
        <taxon>metagenomes</taxon>
        <taxon>ecological metagenomes</taxon>
    </lineage>
</organism>
<name>A0A3B0XSS8_9ZZZZ</name>
<accession>A0A3B0XSS8</accession>